<comment type="caution">
    <text evidence="2">The sequence shown here is derived from an EMBL/GenBank/DDBJ whole genome shotgun (WGS) entry which is preliminary data.</text>
</comment>
<sequence length="98" mass="10997">SYQISFLLPLKMAFSDSVCVHLRKSVQYPFNPPSIFNDLKMIRAWLMTALVGLRELHRELCKPSHFSSVVTQTSSARSLRGLPGAHCSYPSRTRVSSG</sequence>
<accession>A0A5E4CEH4</accession>
<organism evidence="2 3">
    <name type="scientific">Marmota monax</name>
    <name type="common">Woodchuck</name>
    <dbReference type="NCBI Taxonomy" id="9995"/>
    <lineage>
        <taxon>Eukaryota</taxon>
        <taxon>Metazoa</taxon>
        <taxon>Chordata</taxon>
        <taxon>Craniata</taxon>
        <taxon>Vertebrata</taxon>
        <taxon>Euteleostomi</taxon>
        <taxon>Mammalia</taxon>
        <taxon>Eutheria</taxon>
        <taxon>Euarchontoglires</taxon>
        <taxon>Glires</taxon>
        <taxon>Rodentia</taxon>
        <taxon>Sciuromorpha</taxon>
        <taxon>Sciuridae</taxon>
        <taxon>Xerinae</taxon>
        <taxon>Marmotini</taxon>
        <taxon>Marmota</taxon>
    </lineage>
</organism>
<keyword evidence="3" id="KW-1185">Reference proteome</keyword>
<feature type="non-terminal residue" evidence="2">
    <location>
        <position position="1"/>
    </location>
</feature>
<feature type="region of interest" description="Disordered" evidence="1">
    <location>
        <begin position="79"/>
        <end position="98"/>
    </location>
</feature>
<gene>
    <name evidence="2" type="ORF">MONAX_5E016097</name>
</gene>
<name>A0A5E4CEH4_MARMO</name>
<dbReference type="AlphaFoldDB" id="A0A5E4CEH4"/>
<dbReference type="Proteomes" id="UP000335636">
    <property type="component" value="Unassembled WGS sequence"/>
</dbReference>
<reference evidence="2" key="1">
    <citation type="submission" date="2019-04" db="EMBL/GenBank/DDBJ databases">
        <authorList>
            <person name="Alioto T."/>
            <person name="Alioto T."/>
        </authorList>
    </citation>
    <scope>NUCLEOTIDE SEQUENCE [LARGE SCALE GENOMIC DNA]</scope>
</reference>
<proteinExistence type="predicted"/>
<evidence type="ECO:0000313" key="2">
    <source>
        <dbReference type="EMBL" id="VTJ80283.1"/>
    </source>
</evidence>
<dbReference type="EMBL" id="CABDUW010001284">
    <property type="protein sequence ID" value="VTJ80283.1"/>
    <property type="molecule type" value="Genomic_DNA"/>
</dbReference>
<evidence type="ECO:0000313" key="3">
    <source>
        <dbReference type="Proteomes" id="UP000335636"/>
    </source>
</evidence>
<evidence type="ECO:0000256" key="1">
    <source>
        <dbReference type="SAM" id="MobiDB-lite"/>
    </source>
</evidence>
<feature type="non-terminal residue" evidence="2">
    <location>
        <position position="98"/>
    </location>
</feature>
<protein>
    <submittedName>
        <fullName evidence="2">Uncharacterized protein</fullName>
    </submittedName>
</protein>